<dbReference type="SUPFAM" id="SSF50729">
    <property type="entry name" value="PH domain-like"/>
    <property type="match status" value="1"/>
</dbReference>
<protein>
    <submittedName>
        <fullName evidence="1">Uncharacterized protein</fullName>
    </submittedName>
</protein>
<comment type="caution">
    <text evidence="1">The sequence shown here is derived from an EMBL/GenBank/DDBJ whole genome shotgun (WGS) entry which is preliminary data.</text>
</comment>
<dbReference type="PANTHER" id="PTHR47695">
    <property type="entry name" value="PID DOMAIN-CONTAINING PROTEIN"/>
    <property type="match status" value="1"/>
</dbReference>
<dbReference type="Proteomes" id="UP001476798">
    <property type="component" value="Unassembled WGS sequence"/>
</dbReference>
<dbReference type="Gene3D" id="2.30.29.30">
    <property type="entry name" value="Pleckstrin-homology domain (PH domain)/Phosphotyrosine-binding domain (PTB)"/>
    <property type="match status" value="1"/>
</dbReference>
<proteinExistence type="predicted"/>
<dbReference type="EMBL" id="JAHRIO010012097">
    <property type="protein sequence ID" value="MEQ2162604.1"/>
    <property type="molecule type" value="Genomic_DNA"/>
</dbReference>
<dbReference type="InterPro" id="IPR011993">
    <property type="entry name" value="PH-like_dom_sf"/>
</dbReference>
<sequence length="127" mass="14472">LGQSVDALLQNLAALQDNRYERPLSDTMSRFEGDGVRYKAKLIGMDPLPDAPGEKMCLDSMMKLKIVLHDQDRTRISSVTKDKSDPRALAYIYKHEDAYILFYIKTATQVKTLCVITEEHMSCLQNM</sequence>
<gene>
    <name evidence="1" type="ORF">GOODEAATRI_021478</name>
</gene>
<accession>A0ABV0MU04</accession>
<keyword evidence="2" id="KW-1185">Reference proteome</keyword>
<evidence type="ECO:0000313" key="1">
    <source>
        <dbReference type="EMBL" id="MEQ2162604.1"/>
    </source>
</evidence>
<organism evidence="1 2">
    <name type="scientific">Goodea atripinnis</name>
    <dbReference type="NCBI Taxonomy" id="208336"/>
    <lineage>
        <taxon>Eukaryota</taxon>
        <taxon>Metazoa</taxon>
        <taxon>Chordata</taxon>
        <taxon>Craniata</taxon>
        <taxon>Vertebrata</taxon>
        <taxon>Euteleostomi</taxon>
        <taxon>Actinopterygii</taxon>
        <taxon>Neopterygii</taxon>
        <taxon>Teleostei</taxon>
        <taxon>Neoteleostei</taxon>
        <taxon>Acanthomorphata</taxon>
        <taxon>Ovalentaria</taxon>
        <taxon>Atherinomorphae</taxon>
        <taxon>Cyprinodontiformes</taxon>
        <taxon>Goodeidae</taxon>
        <taxon>Goodea</taxon>
    </lineage>
</organism>
<name>A0ABV0MU04_9TELE</name>
<dbReference type="Pfam" id="PF21792">
    <property type="entry name" value="DAB2_SBM"/>
    <property type="match status" value="1"/>
</dbReference>
<dbReference type="PANTHER" id="PTHR47695:SF3">
    <property type="entry name" value="PID DOMAIN-CONTAINING PROTEIN"/>
    <property type="match status" value="1"/>
</dbReference>
<evidence type="ECO:0000313" key="2">
    <source>
        <dbReference type="Proteomes" id="UP001476798"/>
    </source>
</evidence>
<dbReference type="InterPro" id="IPR048559">
    <property type="entry name" value="DAB1/2_SBM"/>
</dbReference>
<feature type="non-terminal residue" evidence="1">
    <location>
        <position position="1"/>
    </location>
</feature>
<reference evidence="1 2" key="1">
    <citation type="submission" date="2021-06" db="EMBL/GenBank/DDBJ databases">
        <authorList>
            <person name="Palmer J.M."/>
        </authorList>
    </citation>
    <scope>NUCLEOTIDE SEQUENCE [LARGE SCALE GENOMIC DNA]</scope>
    <source>
        <strain evidence="1 2">GA_2019</strain>
        <tissue evidence="1">Muscle</tissue>
    </source>
</reference>